<proteinExistence type="predicted"/>
<dbReference type="PROSITE" id="PS50977">
    <property type="entry name" value="HTH_TETR_2"/>
    <property type="match status" value="1"/>
</dbReference>
<dbReference type="SUPFAM" id="SSF46689">
    <property type="entry name" value="Homeodomain-like"/>
    <property type="match status" value="1"/>
</dbReference>
<feature type="domain" description="HTH tetR-type" evidence="2">
    <location>
        <begin position="18"/>
        <end position="78"/>
    </location>
</feature>
<dbReference type="InterPro" id="IPR036271">
    <property type="entry name" value="Tet_transcr_reg_TetR-rel_C_sf"/>
</dbReference>
<dbReference type="EMBL" id="CAEZXR010000037">
    <property type="protein sequence ID" value="CAB4691997.1"/>
    <property type="molecule type" value="Genomic_DNA"/>
</dbReference>
<dbReference type="InterPro" id="IPR001647">
    <property type="entry name" value="HTH_TetR"/>
</dbReference>
<gene>
    <name evidence="3" type="ORF">UFOPK2579_00468</name>
</gene>
<sequence>MAVRTGRYGGLSAEERAAVRREQLIEATLEVWGRAGGPRVTMTLVCAEAGLTERYFYESFARLDEALSAVLEQISAEITTAGLAAIASTQGGPGERVRAAIAAYVDVITSDPRKGRVAVLEAPGWPELRAQRTGLSRSFAALVAQEGRDLYGDLALEPREAELNALMFIGGVQELVTAWLDGGIDASPAEIVDVATAAFTSTGHR</sequence>
<protein>
    <submittedName>
        <fullName evidence="3">Unannotated protein</fullName>
    </submittedName>
</protein>
<dbReference type="SUPFAM" id="SSF48498">
    <property type="entry name" value="Tetracyclin repressor-like, C-terminal domain"/>
    <property type="match status" value="1"/>
</dbReference>
<evidence type="ECO:0000256" key="1">
    <source>
        <dbReference type="ARBA" id="ARBA00023125"/>
    </source>
</evidence>
<dbReference type="InterPro" id="IPR009057">
    <property type="entry name" value="Homeodomain-like_sf"/>
</dbReference>
<accession>A0A6J6P056</accession>
<dbReference type="Gene3D" id="1.10.357.10">
    <property type="entry name" value="Tetracycline Repressor, domain 2"/>
    <property type="match status" value="1"/>
</dbReference>
<dbReference type="AlphaFoldDB" id="A0A6J6P056"/>
<organism evidence="3">
    <name type="scientific">freshwater metagenome</name>
    <dbReference type="NCBI Taxonomy" id="449393"/>
    <lineage>
        <taxon>unclassified sequences</taxon>
        <taxon>metagenomes</taxon>
        <taxon>ecological metagenomes</taxon>
    </lineage>
</organism>
<evidence type="ECO:0000259" key="2">
    <source>
        <dbReference type="PROSITE" id="PS50977"/>
    </source>
</evidence>
<keyword evidence="1" id="KW-0238">DNA-binding</keyword>
<reference evidence="3" key="1">
    <citation type="submission" date="2020-05" db="EMBL/GenBank/DDBJ databases">
        <authorList>
            <person name="Chiriac C."/>
            <person name="Salcher M."/>
            <person name="Ghai R."/>
            <person name="Kavagutti S V."/>
        </authorList>
    </citation>
    <scope>NUCLEOTIDE SEQUENCE</scope>
</reference>
<evidence type="ECO:0000313" key="3">
    <source>
        <dbReference type="EMBL" id="CAB4691997.1"/>
    </source>
</evidence>
<dbReference type="GO" id="GO:0003677">
    <property type="term" value="F:DNA binding"/>
    <property type="evidence" value="ECO:0007669"/>
    <property type="project" value="UniProtKB-KW"/>
</dbReference>
<name>A0A6J6P056_9ZZZZ</name>